<evidence type="ECO:0000259" key="3">
    <source>
        <dbReference type="PROSITE" id="PS50112"/>
    </source>
</evidence>
<gene>
    <name evidence="4" type="primary">PLESTBF000532</name>
    <name evidence="4" type="ORF">PLESTB_001081200</name>
</gene>
<feature type="compositionally biased region" description="Low complexity" evidence="1">
    <location>
        <begin position="1732"/>
        <end position="1748"/>
    </location>
</feature>
<feature type="transmembrane region" description="Helical" evidence="2">
    <location>
        <begin position="2012"/>
        <end position="2028"/>
    </location>
</feature>
<sequence length="2534" mass="269180">MLSGSGGGSSYAGSVASSRSSASVRARAEREHQEGQGEDLLDRRSPLENGIFGVLFTLSKENSETRIKIRWTLLKILLDAWQLFTCLISPAKQGWSINPNGTAWVVVGVLNFTWLSDLGYGAYLAVLYSMVALLMGNVGLCVWVAWCFKEHKFPVVWPIQVLRVFSSVFFQAFDVASLNLLQLGISCNYSGDAGPRLYMNLFPSYSCTSTPHVLHAVVSALSLVLFVAIAMLLNMAEVEVNPLSRRPLALGHSGAEVTAFAIKAMMTLVDVFIGYRKVAACVYMALALALAWQSLRWSPHLVAWVNYLKSGVAVTMVWCCISLMLLLFKPGVKSDKTDEWADTMTILLLVGLGPAFCAGALTSFLSVRNMTRTSLKAMANAKPEIKQEDILTNLDDPRDVEIVARCCRVWKDRYTLDTEAVNQAHHVIKAGLAMFPNSAYMVLLHGNFMIDVLGVSQSGSSRIEDARKLNPGLMCRFIMFVRHQQATQKAAGGANDGSHMDLLGYVEYQRKQRMVVRLHREALQAMCNFWRALDASRVSFMHLSRALGKIESSVSQAQTAYRVVLENYGHNPKLVRLYGKFLQTIKNDPWRASEYFSEADRLEEIKNGDARGPLLPDGTPLGRMDEMATAVLVINSTGEVQMANRHTHMLFGYRRGTLEAKPLATLLAPHTARRVAEQLAQLVSANAMGADEGASLEDVVVGMHYDRLAFAVKLFIRKVSGVGEDSTFVVMMEPVPPVPGTASLWVAPNGTVAACDPQFVSNFGWRASEVNGSNLMAFISVSSPERQASGDEEFGPAARGPSIDGTGDTMTRLMSTARRASSDLPGQVEQPGSTKCLIAHKYDSEPMTGMITVYNTNSDIPVLEVRIKLDSAPAQLLVVNRRGAVVHVSTDLVGVFKDAHRAGMAGNKFGSVAGGAGGGTAALLQSADSGGGGGGGARFGGPGVGQAGVAVVGAVTGADDVAGYTLFDFMPAPWKEMHMKFLKDSATVSPPARNQWSCRKATLPGPTLELRTAAGKPLYMHVSVANAEVAGETSHVVRLAKSSLESALAERRLRLGVTGEGLVSSVSEGSAKLFGLEPGQIIGRGIWEIVEDSATTEAGTGRLGTPGPRMLTTLVTKSLSFPDYSWRVQVSPPQKPAGRVTGVLELAAAARASMARLAIMQVNVEATAVAGTGTGPTSGGGGCAQEDLSIFVDLWPIATVTGVLDLDSGGRVRGVLEERLRPVGLLFGIPSQSLVGSALGELVALPPGRAKPGDLLSLHGAKKSSLKSTKKESSNKVGPVHVLQGIHVDGRPVLLDVQVVGKPGPNQPLHAILRFHIAPMLPGATSGSSTAGAGAGAAAAAAGAGTALRLPGFPLAPPALAAFGKTASAGGASVIAAAAAAVAAAGTGSGGLGASMHGSMRLAQGQSPAVNVSRLGSQAVEASGDGKGAVGLMGDEQKQKRKQAPAAGGRSGSLNFRALSGLPLGGILEETGYTPESDQDGPMGRSTATCPPPDVLIDGMPLPGVTLTSAAGKAAHLAGRSKLADLVKNVGSGGGSGGSGSGRGAAGADAAARDSKGSSDAAKPATPQRGSSFHLTGGRPVDLRAAGAMTPPPKSPFSDMAADLDDSPLMRGTTKGSVAAPAMDLQSVGGSDEHDSDREARKALRGNGRISTWVASKGAFYQNTVKPDTSDDDGRSRRSGELSDNDAAGPDVVARVQVGGLVGPDTSFRAAAPMSPGMRSEFGGYPDDDVASEGGQSAMSAQSASGGAEYKRGKRFRKLIKLMDSSQAQQVQQRFRTHALVTVAVLATVHIVCFALMVTAIQSQRASMLNLGHNGEAQRYMHQIMTDVRSLDVISMNKTLPNLYTAADTQMFVDRLSVNAEIVKGRLNGILDGHHSSDTKVMELFYYTLAPAWNGKDLDGSDLYTNLTVWDFSTRFYTMTTNIVQHYQEWLAEGIRIADTDAGQFLLKSGPDIFRMSRKILDELLFEAAANVHWVDTLQLVFLAVEGTVISSLAALYLAYLLRAVAAQRLKLYGTFLVVPLGLTRALASQNTNLLVDDDDDDDMSDEDERTPPTVADDNGEDEDGGDAVADPKAKRRATLNVSDTGEGVRRVMGRSTSFATPAGGGGGGGGDGVERSGASGGMDRLVSRQRSTSLESRGEKKGWRGFRALQSLWRRGRSVVMPMPLSGSNGPTASAMPLSKRKLRDDSHETFVMMMPFVFWSAVVITIYSIAVIHMKGVVEVVAVHSVSNFMSARTYRTVFYSQELAVVEDPQLLTAKRAALKTVIKLVTDAWYTLQLGENAYRAAGPNTERFPLVKEGLAYASPALSEIFYGTGKCHRMKENLPCPGPDNRFYQVTHTGLDSMMQQFMMSVTAMATNKSMTPEGLEDEHFDFVYNVGAKDLLDGTIAVEDTHYTTIIGLFHRIMVLHVVLFLVLWVVFAGFLILLLNPLLKRISKERRRIAELMSQLPLELDVEKLVARALGTATNAASPGLPGGGVMPGQTAIGDTASEGGEEPSGRADATNKWKAIIRSASSGLKSRPSFTNGMSGSLRKG</sequence>
<feature type="transmembrane region" description="Helical" evidence="2">
    <location>
        <begin position="2191"/>
        <end position="2212"/>
    </location>
</feature>
<feature type="transmembrane region" description="Helical" evidence="2">
    <location>
        <begin position="307"/>
        <end position="328"/>
    </location>
</feature>
<comment type="caution">
    <text evidence="4">The sequence shown here is derived from an EMBL/GenBank/DDBJ whole genome shotgun (WGS) entry which is preliminary data.</text>
</comment>
<feature type="domain" description="PAS" evidence="3">
    <location>
        <begin position="624"/>
        <end position="686"/>
    </location>
</feature>
<feature type="transmembrane region" description="Helical" evidence="2">
    <location>
        <begin position="275"/>
        <end position="295"/>
    </location>
</feature>
<feature type="region of interest" description="Disordered" evidence="1">
    <location>
        <begin position="1663"/>
        <end position="1690"/>
    </location>
</feature>
<organism evidence="4 5">
    <name type="scientific">Pleodorina starrii</name>
    <dbReference type="NCBI Taxonomy" id="330485"/>
    <lineage>
        <taxon>Eukaryota</taxon>
        <taxon>Viridiplantae</taxon>
        <taxon>Chlorophyta</taxon>
        <taxon>core chlorophytes</taxon>
        <taxon>Chlorophyceae</taxon>
        <taxon>CS clade</taxon>
        <taxon>Chlamydomonadales</taxon>
        <taxon>Volvocaceae</taxon>
        <taxon>Pleodorina</taxon>
    </lineage>
</organism>
<evidence type="ECO:0000256" key="1">
    <source>
        <dbReference type="SAM" id="MobiDB-lite"/>
    </source>
</evidence>
<dbReference type="InterPro" id="IPR057352">
    <property type="entry name" value="TPR_TmcB/C"/>
</dbReference>
<feature type="transmembrane region" description="Helical" evidence="2">
    <location>
        <begin position="340"/>
        <end position="365"/>
    </location>
</feature>
<feature type="compositionally biased region" description="Basic and acidic residues" evidence="1">
    <location>
        <begin position="1668"/>
        <end position="1681"/>
    </location>
</feature>
<keyword evidence="2" id="KW-0472">Membrane</keyword>
<evidence type="ECO:0000313" key="4">
    <source>
        <dbReference type="EMBL" id="GLC56221.1"/>
    </source>
</evidence>
<feature type="compositionally biased region" description="Basic and acidic residues" evidence="1">
    <location>
        <begin position="26"/>
        <end position="39"/>
    </location>
</feature>
<dbReference type="InterPro" id="IPR052994">
    <property type="entry name" value="Tiny_macrocysts_regulators"/>
</dbReference>
<dbReference type="Gene3D" id="3.30.450.20">
    <property type="entry name" value="PAS domain"/>
    <property type="match status" value="1"/>
</dbReference>
<feature type="transmembrane region" description="Helical" evidence="2">
    <location>
        <begin position="213"/>
        <end position="236"/>
    </location>
</feature>
<dbReference type="InterPro" id="IPR000014">
    <property type="entry name" value="PAS"/>
</dbReference>
<evidence type="ECO:0000256" key="2">
    <source>
        <dbReference type="SAM" id="Phobius"/>
    </source>
</evidence>
<feature type="transmembrane region" description="Helical" evidence="2">
    <location>
        <begin position="2405"/>
        <end position="2431"/>
    </location>
</feature>
<dbReference type="Proteomes" id="UP001165080">
    <property type="component" value="Unassembled WGS sequence"/>
</dbReference>
<feature type="region of interest" description="Disordered" evidence="1">
    <location>
        <begin position="2471"/>
        <end position="2534"/>
    </location>
</feature>
<dbReference type="PANTHER" id="PTHR31600:SF2">
    <property type="entry name" value="GAMETE ENRICHED GENE 10 PROTEIN-RELATED"/>
    <property type="match status" value="1"/>
</dbReference>
<keyword evidence="2" id="KW-0812">Transmembrane</keyword>
<feature type="compositionally biased region" description="Acidic residues" evidence="1">
    <location>
        <begin position="2036"/>
        <end position="2049"/>
    </location>
</feature>
<feature type="compositionally biased region" description="Low complexity" evidence="1">
    <location>
        <begin position="11"/>
        <end position="25"/>
    </location>
</feature>
<dbReference type="EMBL" id="BRXU01000015">
    <property type="protein sequence ID" value="GLC56221.1"/>
    <property type="molecule type" value="Genomic_DNA"/>
</dbReference>
<protein>
    <recommendedName>
        <fullName evidence="3">PAS domain-containing protein</fullName>
    </recommendedName>
</protein>
<feature type="compositionally biased region" description="Gly residues" evidence="1">
    <location>
        <begin position="1"/>
        <end position="10"/>
    </location>
</feature>
<feature type="transmembrane region" description="Helical" evidence="2">
    <location>
        <begin position="155"/>
        <end position="173"/>
    </location>
</feature>
<keyword evidence="2" id="KW-1133">Transmembrane helix</keyword>
<dbReference type="PANTHER" id="PTHR31600">
    <property type="entry name" value="TINY MACROCYSTS PROTEIN B-RELATED"/>
    <property type="match status" value="1"/>
</dbReference>
<feature type="region of interest" description="Disordered" evidence="1">
    <location>
        <begin position="1532"/>
        <end position="1644"/>
    </location>
</feature>
<feature type="transmembrane region" description="Helical" evidence="2">
    <location>
        <begin position="1779"/>
        <end position="1801"/>
    </location>
</feature>
<dbReference type="PROSITE" id="PS50112">
    <property type="entry name" value="PAS"/>
    <property type="match status" value="1"/>
</dbReference>
<proteinExistence type="predicted"/>
<dbReference type="CDD" id="cd00130">
    <property type="entry name" value="PAS"/>
    <property type="match status" value="1"/>
</dbReference>
<feature type="transmembrane region" description="Helical" evidence="2">
    <location>
        <begin position="1980"/>
        <end position="2000"/>
    </location>
</feature>
<feature type="compositionally biased region" description="Polar residues" evidence="1">
    <location>
        <begin position="2512"/>
        <end position="2528"/>
    </location>
</feature>
<feature type="compositionally biased region" description="Gly residues" evidence="1">
    <location>
        <begin position="1532"/>
        <end position="1545"/>
    </location>
</feature>
<feature type="region of interest" description="Disordered" evidence="1">
    <location>
        <begin position="2034"/>
        <end position="2141"/>
    </location>
</feature>
<reference evidence="4 5" key="1">
    <citation type="journal article" date="2023" name="Commun. Biol.">
        <title>Reorganization of the ancestral sex-determining regions during the evolution of trioecy in Pleodorina starrii.</title>
        <authorList>
            <person name="Takahashi K."/>
            <person name="Suzuki S."/>
            <person name="Kawai-Toyooka H."/>
            <person name="Yamamoto K."/>
            <person name="Hamaji T."/>
            <person name="Ootsuki R."/>
            <person name="Yamaguchi H."/>
            <person name="Kawachi M."/>
            <person name="Higashiyama T."/>
            <person name="Nozaki H."/>
        </authorList>
    </citation>
    <scope>NUCLEOTIDE SEQUENCE [LARGE SCALE GENOMIC DNA]</scope>
    <source>
        <strain evidence="4 5">NIES-4479</strain>
    </source>
</reference>
<feature type="region of interest" description="Disordered" evidence="1">
    <location>
        <begin position="1426"/>
        <end position="1452"/>
    </location>
</feature>
<dbReference type="Pfam" id="PF25474">
    <property type="entry name" value="TPR_TmcB"/>
    <property type="match status" value="1"/>
</dbReference>
<evidence type="ECO:0000313" key="5">
    <source>
        <dbReference type="Proteomes" id="UP001165080"/>
    </source>
</evidence>
<name>A0A9W6F5B2_9CHLO</name>
<feature type="region of interest" description="Disordered" evidence="1">
    <location>
        <begin position="1"/>
        <end position="39"/>
    </location>
</feature>
<keyword evidence="5" id="KW-1185">Reference proteome</keyword>
<feature type="compositionally biased region" description="Gly residues" evidence="1">
    <location>
        <begin position="2103"/>
        <end position="2112"/>
    </location>
</feature>
<feature type="compositionally biased region" description="Basic and acidic residues" evidence="1">
    <location>
        <begin position="1631"/>
        <end position="1642"/>
    </location>
</feature>
<feature type="transmembrane region" description="Helical" evidence="2">
    <location>
        <begin position="120"/>
        <end position="148"/>
    </location>
</feature>
<feature type="region of interest" description="Disordered" evidence="1">
    <location>
        <begin position="787"/>
        <end position="809"/>
    </location>
</feature>
<feature type="region of interest" description="Disordered" evidence="1">
    <location>
        <begin position="1705"/>
        <end position="1750"/>
    </location>
</feature>
<accession>A0A9W6F5B2</accession>